<dbReference type="SMART" id="SM00454">
    <property type="entry name" value="SAM"/>
    <property type="match status" value="1"/>
</dbReference>
<organism evidence="3 4">
    <name type="scientific">Phodopus roborovskii</name>
    <name type="common">Roborovski's desert hamster</name>
    <name type="synonym">Cricetulus roborovskii</name>
    <dbReference type="NCBI Taxonomy" id="109678"/>
    <lineage>
        <taxon>Eukaryota</taxon>
        <taxon>Metazoa</taxon>
        <taxon>Chordata</taxon>
        <taxon>Craniata</taxon>
        <taxon>Vertebrata</taxon>
        <taxon>Euteleostomi</taxon>
        <taxon>Mammalia</taxon>
        <taxon>Eutheria</taxon>
        <taxon>Euarchontoglires</taxon>
        <taxon>Glires</taxon>
        <taxon>Rodentia</taxon>
        <taxon>Myomorpha</taxon>
        <taxon>Muroidea</taxon>
        <taxon>Cricetidae</taxon>
        <taxon>Cricetinae</taxon>
        <taxon>Phodopus</taxon>
    </lineage>
</organism>
<gene>
    <name evidence="3" type="primary">Samd15</name>
    <name evidence="3" type="ORF">PHOROB_LOCUS11626</name>
</gene>
<accession>A0AAU9ZSN5</accession>
<feature type="compositionally biased region" description="Basic and acidic residues" evidence="1">
    <location>
        <begin position="342"/>
        <end position="385"/>
    </location>
</feature>
<feature type="compositionally biased region" description="Basic and acidic residues" evidence="1">
    <location>
        <begin position="244"/>
        <end position="261"/>
    </location>
</feature>
<evidence type="ECO:0000259" key="2">
    <source>
        <dbReference type="PROSITE" id="PS50105"/>
    </source>
</evidence>
<dbReference type="KEGG" id="prob:127230874"/>
<feature type="region of interest" description="Disordered" evidence="1">
    <location>
        <begin position="113"/>
        <end position="520"/>
    </location>
</feature>
<feature type="compositionally biased region" description="Basic and acidic residues" evidence="1">
    <location>
        <begin position="488"/>
        <end position="499"/>
    </location>
</feature>
<evidence type="ECO:0000313" key="3">
    <source>
        <dbReference type="EMBL" id="CAH6847396.1"/>
    </source>
</evidence>
<dbReference type="InterPro" id="IPR013761">
    <property type="entry name" value="SAM/pointed_sf"/>
</dbReference>
<dbReference type="PANTHER" id="PTHR46829">
    <property type="entry name" value="STERILE ALPHA MOTIF DOMAIN-CONTAINING PROTEIN 15"/>
    <property type="match status" value="1"/>
</dbReference>
<feature type="compositionally biased region" description="Acidic residues" evidence="1">
    <location>
        <begin position="1"/>
        <end position="16"/>
    </location>
</feature>
<reference evidence="3" key="1">
    <citation type="submission" date="2022-06" db="EMBL/GenBank/DDBJ databases">
        <authorList>
            <person name="Andreotti S."/>
            <person name="Wyler E."/>
        </authorList>
    </citation>
    <scope>NUCLEOTIDE SEQUENCE</scope>
</reference>
<evidence type="ECO:0000313" key="4">
    <source>
        <dbReference type="Proteomes" id="UP001152836"/>
    </source>
</evidence>
<evidence type="ECO:0000256" key="1">
    <source>
        <dbReference type="SAM" id="MobiDB-lite"/>
    </source>
</evidence>
<dbReference type="CTD" id="161394"/>
<dbReference type="AlphaFoldDB" id="A0AAU9ZSN5"/>
<name>A0AAU9ZSN5_PHORO</name>
<dbReference type="GeneID" id="127230874"/>
<protein>
    <submittedName>
        <fullName evidence="3">Samd15 protein</fullName>
    </submittedName>
</protein>
<feature type="compositionally biased region" description="Basic and acidic residues" evidence="1">
    <location>
        <begin position="460"/>
        <end position="475"/>
    </location>
</feature>
<feature type="compositionally biased region" description="Basic and acidic residues" evidence="1">
    <location>
        <begin position="408"/>
        <end position="419"/>
    </location>
</feature>
<dbReference type="RefSeq" id="XP_051052120.1">
    <property type="nucleotide sequence ID" value="XM_051196163.1"/>
</dbReference>
<dbReference type="Pfam" id="PF07647">
    <property type="entry name" value="SAM_2"/>
    <property type="match status" value="1"/>
</dbReference>
<feature type="domain" description="SAM" evidence="2">
    <location>
        <begin position="585"/>
        <end position="648"/>
    </location>
</feature>
<comment type="caution">
    <text evidence="3">The sequence shown here is derived from an EMBL/GenBank/DDBJ whole genome shotgun (WGS) entry which is preliminary data.</text>
</comment>
<feature type="region of interest" description="Disordered" evidence="1">
    <location>
        <begin position="1"/>
        <end position="95"/>
    </location>
</feature>
<feature type="compositionally biased region" description="Basic and acidic residues" evidence="1">
    <location>
        <begin position="429"/>
        <end position="438"/>
    </location>
</feature>
<sequence>MAEVPEDYDSDPDENEKLEPNTTDSLRSQELRNAKSDTVAEVTPEQQPKINQEPEELKAKEDVFEEGKPGSAENILLEPARTPKGIPRETHKNLPSQAEAEITHALTLETSAAAGGEDLEVTGDEKHEPDLQLPDISVDVLTETPPDTNTQLSTESKAPEATRIKTITELPEKKVPEQEGDTETGPEQNTPDFLSGKPQKSVEEENPAPSNMTELEITEKTQGESTKEPSKVTKPEFPGQMLRKSTEEAATKPPEGVRVKPTEQPQQAMPESPDKKPRQPIEKKVPAPLEELKLELSEEESRKQTEKASLELSEKVSKETQKSSVKEKIPEKLGEASLGLQKEIKPDVQGKTQEKPVEEKVPEPSEDRKPTGQKEKPRKSSEKSKSKGMLVEPGKEKGAVLQGQAEAEWPKKKLKKSNEETGQMPPHITKPEVQEKSQPDPTSELELSDEPTPSETATELPKEHRPEPSKFKYPVDNDEMVFPGYHKKMPEKETSKTKNEFMVGSPRESVESTATDDESQELLKENQVDICEEFTIFPSSESGMELRDSVSEKKVVLLPQGLEKMEHKESKIIKSVRPRFEHLQWSPEKVAEWIGELGFPQYKECFTENFISGQKLIYVNCCNLPQMGITDFEDMKTISHHTRELLGIEEPLFNRSISLPYRDNIGLFLEQKGHSGVKSASLTLSEFVKEAGLEEYGLEIDAMGVHESSLLDGSQEENKPLLQDICFEKE</sequence>
<feature type="compositionally biased region" description="Polar residues" evidence="1">
    <location>
        <begin position="145"/>
        <end position="156"/>
    </location>
</feature>
<dbReference type="CDD" id="cd09530">
    <property type="entry name" value="SAM_Samd14"/>
    <property type="match status" value="1"/>
</dbReference>
<dbReference type="PANTHER" id="PTHR46829:SF1">
    <property type="entry name" value="STERILE ALPHA MOTIF DOMAIN-CONTAINING PROTEIN 15"/>
    <property type="match status" value="1"/>
</dbReference>
<feature type="compositionally biased region" description="Basic and acidic residues" evidence="1">
    <location>
        <begin position="55"/>
        <end position="68"/>
    </location>
</feature>
<dbReference type="Proteomes" id="UP001152836">
    <property type="component" value="Unassembled WGS sequence"/>
</dbReference>
<dbReference type="InterPro" id="IPR001660">
    <property type="entry name" value="SAM"/>
</dbReference>
<feature type="compositionally biased region" description="Basic and acidic residues" evidence="1">
    <location>
        <begin position="217"/>
        <end position="234"/>
    </location>
</feature>
<proteinExistence type="predicted"/>
<dbReference type="PROSITE" id="PS50105">
    <property type="entry name" value="SAM_DOMAIN"/>
    <property type="match status" value="1"/>
</dbReference>
<feature type="compositionally biased region" description="Basic and acidic residues" evidence="1">
    <location>
        <begin position="272"/>
        <end position="334"/>
    </location>
</feature>
<dbReference type="SUPFAM" id="SSF47769">
    <property type="entry name" value="SAM/Pointed domain"/>
    <property type="match status" value="1"/>
</dbReference>
<dbReference type="Gene3D" id="1.10.150.50">
    <property type="entry name" value="Transcription Factor, Ets-1"/>
    <property type="match status" value="1"/>
</dbReference>
<dbReference type="EMBL" id="CALSGD010001499">
    <property type="protein sequence ID" value="CAH6847396.1"/>
    <property type="molecule type" value="Genomic_DNA"/>
</dbReference>
<keyword evidence="4" id="KW-1185">Reference proteome</keyword>